<accession>A0A2S2P5K9</accession>
<proteinExistence type="predicted"/>
<reference evidence="1" key="1">
    <citation type="submission" date="2018-04" db="EMBL/GenBank/DDBJ databases">
        <title>Transcriptome of Schizaphis graminum biotype I.</title>
        <authorList>
            <person name="Scully E.D."/>
            <person name="Geib S.M."/>
            <person name="Palmer N.A."/>
            <person name="Koch K."/>
            <person name="Bradshaw J."/>
            <person name="Heng-Moss T."/>
            <person name="Sarath G."/>
        </authorList>
    </citation>
    <scope>NUCLEOTIDE SEQUENCE</scope>
</reference>
<dbReference type="AlphaFoldDB" id="A0A2S2P5K9"/>
<organism evidence="1">
    <name type="scientific">Schizaphis graminum</name>
    <name type="common">Green bug aphid</name>
    <dbReference type="NCBI Taxonomy" id="13262"/>
    <lineage>
        <taxon>Eukaryota</taxon>
        <taxon>Metazoa</taxon>
        <taxon>Ecdysozoa</taxon>
        <taxon>Arthropoda</taxon>
        <taxon>Hexapoda</taxon>
        <taxon>Insecta</taxon>
        <taxon>Pterygota</taxon>
        <taxon>Neoptera</taxon>
        <taxon>Paraneoptera</taxon>
        <taxon>Hemiptera</taxon>
        <taxon>Sternorrhyncha</taxon>
        <taxon>Aphidomorpha</taxon>
        <taxon>Aphidoidea</taxon>
        <taxon>Aphididae</taxon>
        <taxon>Aphidini</taxon>
        <taxon>Schizaphis</taxon>
    </lineage>
</organism>
<evidence type="ECO:0000313" key="1">
    <source>
        <dbReference type="EMBL" id="MBY24757.1"/>
    </source>
</evidence>
<gene>
    <name evidence="1" type="ORF">g.30590</name>
</gene>
<sequence>MYIRIHASGLCTFFQGFRSARAPATVSPALTVARRRHIILYTRCAVTLGNAVVNVASRSAILRRHTSTLKKKKNNNNNNNIKKYTDITNAMSTYCDDSIMGFIAPKNCIKPRYHICIMIVL</sequence>
<protein>
    <submittedName>
        <fullName evidence="1">Uncharacterized protein</fullName>
    </submittedName>
</protein>
<name>A0A2S2P5K9_SCHGA</name>
<dbReference type="EMBL" id="GGMR01012138">
    <property type="protein sequence ID" value="MBY24757.1"/>
    <property type="molecule type" value="Transcribed_RNA"/>
</dbReference>